<evidence type="ECO:0000313" key="2">
    <source>
        <dbReference type="Proteomes" id="UP000321089"/>
    </source>
</evidence>
<name>A0A512TTK9_CLOBU</name>
<sequence>MPWRFFIENENFVIKLKVNYNYYGSYKNELNSKLKFDTTNLKNIVVFS</sequence>
<accession>A0A512TTK9</accession>
<organism evidence="1 2">
    <name type="scientific">Clostridium butyricum</name>
    <dbReference type="NCBI Taxonomy" id="1492"/>
    <lineage>
        <taxon>Bacteria</taxon>
        <taxon>Bacillati</taxon>
        <taxon>Bacillota</taxon>
        <taxon>Clostridia</taxon>
        <taxon>Eubacteriales</taxon>
        <taxon>Clostridiaceae</taxon>
        <taxon>Clostridium</taxon>
    </lineage>
</organism>
<dbReference type="EMBL" id="BKBC01000190">
    <property type="protein sequence ID" value="GEQ23575.1"/>
    <property type="molecule type" value="Genomic_DNA"/>
</dbReference>
<protein>
    <submittedName>
        <fullName evidence="1">Uncharacterized protein</fullName>
    </submittedName>
</protein>
<gene>
    <name evidence="1" type="ORF">CBU02nite_40810</name>
</gene>
<comment type="caution">
    <text evidence="1">The sequence shown here is derived from an EMBL/GenBank/DDBJ whole genome shotgun (WGS) entry which is preliminary data.</text>
</comment>
<dbReference type="AlphaFoldDB" id="A0A512TTK9"/>
<dbReference type="Proteomes" id="UP000321089">
    <property type="component" value="Unassembled WGS sequence"/>
</dbReference>
<proteinExistence type="predicted"/>
<reference evidence="1 2" key="1">
    <citation type="submission" date="2019-07" db="EMBL/GenBank/DDBJ databases">
        <title>Whole genome shotgun sequence of Clostridium butyricum NBRC 3858.</title>
        <authorList>
            <person name="Hosoyama A."/>
            <person name="Uohara A."/>
            <person name="Ohji S."/>
            <person name="Ichikawa N."/>
        </authorList>
    </citation>
    <scope>NUCLEOTIDE SEQUENCE [LARGE SCALE GENOMIC DNA]</scope>
    <source>
        <strain evidence="1 2">NBRC 3858</strain>
    </source>
</reference>
<evidence type="ECO:0000313" key="1">
    <source>
        <dbReference type="EMBL" id="GEQ23575.1"/>
    </source>
</evidence>